<keyword evidence="2" id="KW-1185">Reference proteome</keyword>
<dbReference type="RefSeq" id="XP_069210020.1">
    <property type="nucleotide sequence ID" value="XM_069352602.1"/>
</dbReference>
<protein>
    <recommendedName>
        <fullName evidence="3">Dienelactone hydrolase domain-containing protein</fullName>
    </recommendedName>
</protein>
<dbReference type="PANTHER" id="PTHR47562">
    <property type="match status" value="1"/>
</dbReference>
<sequence length="109" mass="12120">MLIKTSYHDIPTKANGRAGTIRIFIIEPNVPDYPEAKFPGCVVFSEIYQVTGPVERFAGNIASEGYVVALPSSFHEFEGPEAIPYDTEGTDRGNRYKIEKTVEAYDEVS</sequence>
<evidence type="ECO:0000313" key="1">
    <source>
        <dbReference type="EMBL" id="KAL1410076.1"/>
    </source>
</evidence>
<dbReference type="SUPFAM" id="SSF53474">
    <property type="entry name" value="alpha/beta-Hydrolases"/>
    <property type="match status" value="1"/>
</dbReference>
<comment type="caution">
    <text evidence="1">The sequence shown here is derived from an EMBL/GenBank/DDBJ whole genome shotgun (WGS) entry which is preliminary data.</text>
</comment>
<evidence type="ECO:0000313" key="2">
    <source>
        <dbReference type="Proteomes" id="UP001565368"/>
    </source>
</evidence>
<dbReference type="Gene3D" id="3.40.50.1820">
    <property type="entry name" value="alpha/beta hydrolase"/>
    <property type="match status" value="1"/>
</dbReference>
<evidence type="ECO:0008006" key="3">
    <source>
        <dbReference type="Google" id="ProtNLM"/>
    </source>
</evidence>
<reference evidence="1 2" key="1">
    <citation type="submission" date="2023-08" db="EMBL/GenBank/DDBJ databases">
        <title>Annotated Genome Sequence of Vanrija albida AlHP1.</title>
        <authorList>
            <person name="Herzog R."/>
        </authorList>
    </citation>
    <scope>NUCLEOTIDE SEQUENCE [LARGE SCALE GENOMIC DNA]</scope>
    <source>
        <strain evidence="1 2">AlHP1</strain>
    </source>
</reference>
<accession>A0ABR3Q619</accession>
<dbReference type="Proteomes" id="UP001565368">
    <property type="component" value="Unassembled WGS sequence"/>
</dbReference>
<name>A0ABR3Q619_9TREE</name>
<proteinExistence type="predicted"/>
<dbReference type="PANTHER" id="PTHR47562:SF2">
    <property type="entry name" value="CARBOXYMETHYLENEBUTENOLIDASE-RELATED"/>
    <property type="match status" value="1"/>
</dbReference>
<gene>
    <name evidence="1" type="ORF">Q8F55_004079</name>
</gene>
<organism evidence="1 2">
    <name type="scientific">Vanrija albida</name>
    <dbReference type="NCBI Taxonomy" id="181172"/>
    <lineage>
        <taxon>Eukaryota</taxon>
        <taxon>Fungi</taxon>
        <taxon>Dikarya</taxon>
        <taxon>Basidiomycota</taxon>
        <taxon>Agaricomycotina</taxon>
        <taxon>Tremellomycetes</taxon>
        <taxon>Trichosporonales</taxon>
        <taxon>Trichosporonaceae</taxon>
        <taxon>Vanrija</taxon>
    </lineage>
</organism>
<dbReference type="InterPro" id="IPR029058">
    <property type="entry name" value="AB_hydrolase_fold"/>
</dbReference>
<dbReference type="EMBL" id="JBBXJM010000003">
    <property type="protein sequence ID" value="KAL1410076.1"/>
    <property type="molecule type" value="Genomic_DNA"/>
</dbReference>
<dbReference type="GeneID" id="95985122"/>